<gene>
    <name evidence="2" type="ORF">SOCEGT47_022240</name>
</gene>
<feature type="compositionally biased region" description="Polar residues" evidence="1">
    <location>
        <begin position="305"/>
        <end position="314"/>
    </location>
</feature>
<evidence type="ECO:0000256" key="1">
    <source>
        <dbReference type="SAM" id="MobiDB-lite"/>
    </source>
</evidence>
<feature type="region of interest" description="Disordered" evidence="1">
    <location>
        <begin position="283"/>
        <end position="324"/>
    </location>
</feature>
<reference evidence="2 3" key="1">
    <citation type="submission" date="2015-09" db="EMBL/GenBank/DDBJ databases">
        <title>Sorangium comparison.</title>
        <authorList>
            <person name="Zaburannyi N."/>
            <person name="Bunk B."/>
            <person name="Overmann J."/>
            <person name="Mueller R."/>
        </authorList>
    </citation>
    <scope>NUCLEOTIDE SEQUENCE [LARGE SCALE GENOMIC DNA]</scope>
    <source>
        <strain evidence="2 3">So ceGT47</strain>
    </source>
</reference>
<dbReference type="EMBL" id="CP012670">
    <property type="protein sequence ID" value="AUX21737.1"/>
    <property type="molecule type" value="Genomic_DNA"/>
</dbReference>
<evidence type="ECO:0000313" key="3">
    <source>
        <dbReference type="Proteomes" id="UP000295781"/>
    </source>
</evidence>
<dbReference type="RefSeq" id="WP_129347015.1">
    <property type="nucleotide sequence ID" value="NZ_CP012670.1"/>
</dbReference>
<organism evidence="2 3">
    <name type="scientific">Sorangium cellulosum</name>
    <name type="common">Polyangium cellulosum</name>
    <dbReference type="NCBI Taxonomy" id="56"/>
    <lineage>
        <taxon>Bacteria</taxon>
        <taxon>Pseudomonadati</taxon>
        <taxon>Myxococcota</taxon>
        <taxon>Polyangia</taxon>
        <taxon>Polyangiales</taxon>
        <taxon>Polyangiaceae</taxon>
        <taxon>Sorangium</taxon>
    </lineage>
</organism>
<protein>
    <submittedName>
        <fullName evidence="2">Uncharacterized protein</fullName>
    </submittedName>
</protein>
<sequence>MNAPHLALVLVFIACVGGCGITGGIDFLSCEQQCSGDPDPAACMARCGACSGECVSRPPEGFAGPALLWYGTIMDLPPCPDSAPTLVFQGYTDPNDVMGCDPCMCGTPRCVKRDDLIVTTPPLTPETMPAPGHTPGSANSVCPGPGPCLLNGSYPLFPREATVSRCDPMVKSPPVPRLIFSPWSRIGRACRGVIREDTCGNDTSQTCAPEEHAHGFSQCIMHLGEGEVSCPQDYPEKLVLFGKRRDERSCTPCTCGPPTRDVCPDPATSHRIEAGALALRTSSTAPHADADAPPLPPVEAPRPSRGTTLPSQDPGSCEPGGGKLVGEIKLLEPSTFCCTTRPGKK</sequence>
<name>A0A4P2PY08_SORCE</name>
<dbReference type="Proteomes" id="UP000295781">
    <property type="component" value="Chromosome"/>
</dbReference>
<accession>A0A4P2PY08</accession>
<dbReference type="OrthoDB" id="5520329at2"/>
<proteinExistence type="predicted"/>
<dbReference type="AlphaFoldDB" id="A0A4P2PY08"/>
<evidence type="ECO:0000313" key="2">
    <source>
        <dbReference type="EMBL" id="AUX21737.1"/>
    </source>
</evidence>